<evidence type="ECO:0000313" key="1">
    <source>
        <dbReference type="EMBL" id="DAE03889.1"/>
    </source>
</evidence>
<reference evidence="1" key="1">
    <citation type="journal article" date="2021" name="Proc. Natl. Acad. Sci. U.S.A.">
        <title>A Catalog of Tens of Thousands of Viruses from Human Metagenomes Reveals Hidden Associations with Chronic Diseases.</title>
        <authorList>
            <person name="Tisza M.J."/>
            <person name="Buck C.B."/>
        </authorList>
    </citation>
    <scope>NUCLEOTIDE SEQUENCE</scope>
    <source>
        <strain evidence="1">CtRrG7</strain>
    </source>
</reference>
<dbReference type="Pfam" id="PF03237">
    <property type="entry name" value="Terminase_6N"/>
    <property type="match status" value="1"/>
</dbReference>
<organism evidence="1">
    <name type="scientific">Myoviridae sp. ctRrG7</name>
    <dbReference type="NCBI Taxonomy" id="2825106"/>
    <lineage>
        <taxon>Viruses</taxon>
        <taxon>Duplodnaviria</taxon>
        <taxon>Heunggongvirae</taxon>
        <taxon>Uroviricota</taxon>
        <taxon>Caudoviricetes</taxon>
    </lineage>
</organism>
<proteinExistence type="predicted"/>
<protein>
    <submittedName>
        <fullName evidence="1">Large subunit terminase</fullName>
    </submittedName>
</protein>
<dbReference type="Gene3D" id="3.40.50.300">
    <property type="entry name" value="P-loop containing nucleotide triphosphate hydrolases"/>
    <property type="match status" value="1"/>
</dbReference>
<dbReference type="SUPFAM" id="SSF52540">
    <property type="entry name" value="P-loop containing nucleoside triphosphate hydrolases"/>
    <property type="match status" value="1"/>
</dbReference>
<dbReference type="InterPro" id="IPR027417">
    <property type="entry name" value="P-loop_NTPase"/>
</dbReference>
<dbReference type="Gene3D" id="3.30.420.280">
    <property type="match status" value="1"/>
</dbReference>
<name>A0A8S5PBY2_9CAUD</name>
<dbReference type="EMBL" id="BK015377">
    <property type="protein sequence ID" value="DAE03889.1"/>
    <property type="molecule type" value="Genomic_DNA"/>
</dbReference>
<sequence length="441" mass="51057">MELFMGTPSEKQREFLKCEKKYIAFGGARGGGKSWAVRCKAKLLALRYPGIRLLLVRRTMPEIEANHLVFLRRELAGAAVYRAGEKQFVFGNGSVLQFGYCASDRDAERYQGAEYDVIFFDEATQLQERWMRQLAACVRGVNGFPKRIYYTCNPGGPGHGYIKRLFIDRRYEPGENGEEYAFIPARVTDNGALLAQQPEYVKQLESLPPKLRAAWLEGRWDVLAGQVFQEFTDDPEHYVDRRWTHVIKPFDIPREWNVYRSYDFGYAKPFSCGWWAVDFDGCVYRIAELYGCTGTPDEGVLWTPDRQFAEIRRMEEEHPYLRGRTIHGVADPAIWDASRGESIYETALKHRVYFVKGDNRRIPGWMQMHYRMSFDEEGYPMLYVFEGCRAFIRTVPGLSYSTTAPEDVETSQEDHVADESRYFCMMRPIAPRTGACGRKIF</sequence>
<accession>A0A8S5PBY2</accession>